<evidence type="ECO:0000256" key="3">
    <source>
        <dbReference type="ARBA" id="ARBA00007832"/>
    </source>
</evidence>
<protein>
    <recommendedName>
        <fullName evidence="4">Lysine N-acyltransferase MbtK</fullName>
    </recommendedName>
    <alternativeName>
        <fullName evidence="5">Mycobactin synthase protein K</fullName>
    </alternativeName>
</protein>
<dbReference type="InterPro" id="IPR022770">
    <property type="entry name" value="IucA/IucC-like_C"/>
</dbReference>
<keyword evidence="9" id="KW-1185">Reference proteome</keyword>
<dbReference type="PANTHER" id="PTHR34384:SF6">
    <property type="entry name" value="STAPHYLOFERRIN B SYNTHASE"/>
    <property type="match status" value="1"/>
</dbReference>
<evidence type="ECO:0000259" key="7">
    <source>
        <dbReference type="SMART" id="SM01006"/>
    </source>
</evidence>
<evidence type="ECO:0000256" key="5">
    <source>
        <dbReference type="ARBA" id="ARBA00031122"/>
    </source>
</evidence>
<feature type="region of interest" description="Disordered" evidence="6">
    <location>
        <begin position="271"/>
        <end position="303"/>
    </location>
</feature>
<dbReference type="Gene3D" id="1.10.510.40">
    <property type="match status" value="1"/>
</dbReference>
<evidence type="ECO:0000313" key="9">
    <source>
        <dbReference type="Proteomes" id="UP000612352"/>
    </source>
</evidence>
<evidence type="ECO:0000256" key="1">
    <source>
        <dbReference type="ARBA" id="ARBA00003818"/>
    </source>
</evidence>
<evidence type="ECO:0000256" key="2">
    <source>
        <dbReference type="ARBA" id="ARBA00005102"/>
    </source>
</evidence>
<sequence>MQITFRPVDPARDAPLVHTWLTDPRARYWEMTDHSPEQTLDYLRAIADDPRQDGWIGSLESADQPGTGADVVYLETYDPAILIPSHVLRTRAGDLGMHVLVGPPAGERRHGFTAEIMAAVMRFCFTERRAERVVVEPDVRNDRILAKNAAVGFRVLRELDLTVDGHSKRAALSVCTREDFAASPLGGGSGEHAEDPHAHLRPDVADAVHRHLLAKAISEFSHERILAPVDLEDGWWELAEPTEAGASYRFRARVLPLEHWLVDEDSIVRIETPQDPVASNGTSTGGTSTDGTPADGTSAGGGARPAHGRLDVLEFVAAFQSVLGIPDDLLSTYLEELASTFAAACAKLQDAREGRRPTARQLLDADLQQIESAMTEGHPGFLAGNGRIGYALSDYRAYAPEQGRRTRLQWIAVRRELSHLSLGEGCDLEEHLAGALSAEERAAFADRLRERGLDPSDYHLMPLHPWQADHRLPLTFAADVARQDLVPLGAGGDEFQAQQSLRTFFDLSRSGAPYVKTALAIQNMGFLRGLSPHYMRDTPAINDWVHGVVTGDPEFAAQGFSVLRERAALGYTGDVYHRTPATNPHRKMLAALWRENPLPLLGEGERAMTMAALLHRDHEGTALATQMIRASGLSPEEWLDDYLSAYLQPLVHALLGHDLVFMPHGENLILRVREQRVVGAFMKDIGEETAVLGHRELPERIARIRAVVPGDEKALSVFTDIFDGVLRHLSGILEADGVLPAEVFWQRVAGALDAYEARHPELARGLAGDVDLRTAEFAHSCLNRLQLRNTLQMVDIGNQAESLLYAGTMPNPVARTADVPEAEPALPVA</sequence>
<dbReference type="InterPro" id="IPR019432">
    <property type="entry name" value="Acyltransferase_MbtK/IucB-like"/>
</dbReference>
<reference evidence="8 9" key="1">
    <citation type="submission" date="2020-12" db="EMBL/GenBank/DDBJ databases">
        <title>Brachybacterium sp. MASK1Z-5, whole genome shotgun sequence.</title>
        <authorList>
            <person name="Tuo L."/>
        </authorList>
    </citation>
    <scope>NUCLEOTIDE SEQUENCE [LARGE SCALE GENOMIC DNA]</scope>
    <source>
        <strain evidence="8 9">MASK1Z-5</strain>
    </source>
</reference>
<comment type="function">
    <text evidence="1">Acyltransferase required for the direct transfer of medium- to long-chain fatty acyl moieties from a carrier protein (MbtL) on to the epsilon-amino group of lysine residue in the mycobactin core.</text>
</comment>
<feature type="compositionally biased region" description="Low complexity" evidence="6">
    <location>
        <begin position="278"/>
        <end position="297"/>
    </location>
</feature>
<name>A0ABS1B6Q8_9MICO</name>
<dbReference type="SUPFAM" id="SSF55729">
    <property type="entry name" value="Acyl-CoA N-acyltransferases (Nat)"/>
    <property type="match status" value="1"/>
</dbReference>
<comment type="similarity">
    <text evidence="3">Belongs to the IucA/IucC family.</text>
</comment>
<feature type="domain" description="Acyltransferase MbtK/IucB-like conserved" evidence="7">
    <location>
        <begin position="6"/>
        <end position="53"/>
    </location>
</feature>
<comment type="caution">
    <text evidence="8">The sequence shown here is derived from an EMBL/GenBank/DDBJ whole genome shotgun (WGS) entry which is preliminary data.</text>
</comment>
<dbReference type="InterPro" id="IPR007310">
    <property type="entry name" value="Aerobactin_biosyn_IucA/IucC_N"/>
</dbReference>
<dbReference type="InterPro" id="IPR037455">
    <property type="entry name" value="LucA/IucC-like"/>
</dbReference>
<dbReference type="Proteomes" id="UP000612352">
    <property type="component" value="Unassembled WGS sequence"/>
</dbReference>
<dbReference type="InterPro" id="IPR016181">
    <property type="entry name" value="Acyl_CoA_acyltransferase"/>
</dbReference>
<dbReference type="Gene3D" id="3.30.310.280">
    <property type="match status" value="1"/>
</dbReference>
<dbReference type="Pfam" id="PF13523">
    <property type="entry name" value="Acetyltransf_8"/>
    <property type="match status" value="1"/>
</dbReference>
<comment type="pathway">
    <text evidence="2">Siderophore biosynthesis; mycobactin biosynthesis.</text>
</comment>
<dbReference type="Pfam" id="PF06276">
    <property type="entry name" value="FhuF"/>
    <property type="match status" value="1"/>
</dbReference>
<dbReference type="Gene3D" id="6.10.250.3370">
    <property type="match status" value="1"/>
</dbReference>
<dbReference type="RefSeq" id="WP_200500937.1">
    <property type="nucleotide sequence ID" value="NZ_JAEDAJ010000001.1"/>
</dbReference>
<gene>
    <name evidence="8" type="ORF">I8D64_02705</name>
</gene>
<evidence type="ECO:0000313" key="8">
    <source>
        <dbReference type="EMBL" id="MBK0330311.1"/>
    </source>
</evidence>
<dbReference type="SMART" id="SM01006">
    <property type="entry name" value="AlcB"/>
    <property type="match status" value="1"/>
</dbReference>
<accession>A0ABS1B6Q8</accession>
<dbReference type="Pfam" id="PF04183">
    <property type="entry name" value="IucA_IucC"/>
    <property type="match status" value="1"/>
</dbReference>
<dbReference type="Gene3D" id="3.40.630.30">
    <property type="match status" value="1"/>
</dbReference>
<evidence type="ECO:0000256" key="6">
    <source>
        <dbReference type="SAM" id="MobiDB-lite"/>
    </source>
</evidence>
<proteinExistence type="inferred from homology"/>
<dbReference type="EMBL" id="JAEDAJ010000001">
    <property type="protein sequence ID" value="MBK0330311.1"/>
    <property type="molecule type" value="Genomic_DNA"/>
</dbReference>
<dbReference type="PANTHER" id="PTHR34384">
    <property type="entry name" value="L-2,3-DIAMINOPROPANOATE--CITRATE LIGASE"/>
    <property type="match status" value="1"/>
</dbReference>
<organism evidence="8 9">
    <name type="scientific">Brachybacterium halotolerans</name>
    <dbReference type="NCBI Taxonomy" id="2795215"/>
    <lineage>
        <taxon>Bacteria</taxon>
        <taxon>Bacillati</taxon>
        <taxon>Actinomycetota</taxon>
        <taxon>Actinomycetes</taxon>
        <taxon>Micrococcales</taxon>
        <taxon>Dermabacteraceae</taxon>
        <taxon>Brachybacterium</taxon>
    </lineage>
</organism>
<evidence type="ECO:0000256" key="4">
    <source>
        <dbReference type="ARBA" id="ARBA00020586"/>
    </source>
</evidence>